<feature type="transmembrane region" description="Helical" evidence="5">
    <location>
        <begin position="154"/>
        <end position="171"/>
    </location>
</feature>
<dbReference type="RefSeq" id="WP_167941446.1">
    <property type="nucleotide sequence ID" value="NZ_JAATJA010000002.1"/>
</dbReference>
<evidence type="ECO:0000256" key="5">
    <source>
        <dbReference type="SAM" id="Phobius"/>
    </source>
</evidence>
<dbReference type="Pfam" id="PF04932">
    <property type="entry name" value="Wzy_C"/>
    <property type="match status" value="1"/>
</dbReference>
<organism evidence="7 8">
    <name type="scientific">Desulfobaculum xiamenense</name>
    <dbReference type="NCBI Taxonomy" id="995050"/>
    <lineage>
        <taxon>Bacteria</taxon>
        <taxon>Pseudomonadati</taxon>
        <taxon>Thermodesulfobacteriota</taxon>
        <taxon>Desulfovibrionia</taxon>
        <taxon>Desulfovibrionales</taxon>
        <taxon>Desulfovibrionaceae</taxon>
        <taxon>Desulfobaculum</taxon>
    </lineage>
</organism>
<comment type="caution">
    <text evidence="7">The sequence shown here is derived from an EMBL/GenBank/DDBJ whole genome shotgun (WGS) entry which is preliminary data.</text>
</comment>
<keyword evidence="3 5" id="KW-1133">Transmembrane helix</keyword>
<keyword evidence="4 5" id="KW-0472">Membrane</keyword>
<comment type="subcellular location">
    <subcellularLocation>
        <location evidence="1">Membrane</location>
        <topology evidence="1">Multi-pass membrane protein</topology>
    </subcellularLocation>
</comment>
<evidence type="ECO:0000256" key="3">
    <source>
        <dbReference type="ARBA" id="ARBA00022989"/>
    </source>
</evidence>
<feature type="transmembrane region" description="Helical" evidence="5">
    <location>
        <begin position="90"/>
        <end position="108"/>
    </location>
</feature>
<dbReference type="InterPro" id="IPR051533">
    <property type="entry name" value="WaaL-like"/>
</dbReference>
<name>A0A846QPX1_9BACT</name>
<feature type="transmembrane region" description="Helical" evidence="5">
    <location>
        <begin position="16"/>
        <end position="35"/>
    </location>
</feature>
<feature type="transmembrane region" description="Helical" evidence="5">
    <location>
        <begin position="42"/>
        <end position="70"/>
    </location>
</feature>
<feature type="transmembrane region" description="Helical" evidence="5">
    <location>
        <begin position="183"/>
        <end position="202"/>
    </location>
</feature>
<dbReference type="PANTHER" id="PTHR37422:SF13">
    <property type="entry name" value="LIPOPOLYSACCHARIDE BIOSYNTHESIS PROTEIN PA4999-RELATED"/>
    <property type="match status" value="1"/>
</dbReference>
<dbReference type="EMBL" id="JAATJA010000002">
    <property type="protein sequence ID" value="NJB68373.1"/>
    <property type="molecule type" value="Genomic_DNA"/>
</dbReference>
<dbReference type="Proteomes" id="UP000580856">
    <property type="component" value="Unassembled WGS sequence"/>
</dbReference>
<evidence type="ECO:0000259" key="6">
    <source>
        <dbReference type="Pfam" id="PF04932"/>
    </source>
</evidence>
<feature type="transmembrane region" description="Helical" evidence="5">
    <location>
        <begin position="269"/>
        <end position="302"/>
    </location>
</feature>
<feature type="transmembrane region" description="Helical" evidence="5">
    <location>
        <begin position="371"/>
        <end position="391"/>
    </location>
</feature>
<evidence type="ECO:0000256" key="2">
    <source>
        <dbReference type="ARBA" id="ARBA00022692"/>
    </source>
</evidence>
<feature type="transmembrane region" description="Helical" evidence="5">
    <location>
        <begin position="247"/>
        <end position="263"/>
    </location>
</feature>
<evidence type="ECO:0000313" key="8">
    <source>
        <dbReference type="Proteomes" id="UP000580856"/>
    </source>
</evidence>
<gene>
    <name evidence="7" type="ORF">GGQ74_002046</name>
</gene>
<dbReference type="AlphaFoldDB" id="A0A846QPX1"/>
<evidence type="ECO:0000256" key="1">
    <source>
        <dbReference type="ARBA" id="ARBA00004141"/>
    </source>
</evidence>
<keyword evidence="8" id="KW-1185">Reference proteome</keyword>
<sequence length="485" mass="52782">MVRRRVPGVGPNPLQMALPLVMLLGLCLAFGWLLPHLSPTKALAFLSAIIMFMVCLFSTQAALYIIIFSMLLGPEFVVGSTGGASLGRGVTLRVNDFVLVVVAFSWLAKMAMNKRLGLFLHTPLNGPIAAYTLACVVSSGIGAVMGRVDLKTSFFYVVKYFEYMFVYFMVVNHLRSRRQLRGFVLAFIATCVIAAIVGVLQIPGGGRITAPFEGDKGEPNTFGGYLMFMISICGGLAWHLRDYRQRVALVASAGLFLVPLLYTGSRGSYLGLAVAMAVFVLFTPRRVVTGLIMSAIISALLLGAPEIAKRRIEHTFTQGATRTDVEEVMGVRLDTSSSARLRSWMQVSKDWLIHPMLGYGVTGYKFLDGQYFRIIIETGLVGLSLFVFLMLRTAAVLRAVYRRARDDLERGWTMGVLIGFAGLLAHGLSANTFIIGRIMEPFWFSVGMIVMIPRLTDAGDEGEVASVADGDAVVSHGEGEDGASV</sequence>
<feature type="domain" description="O-antigen ligase-related" evidence="6">
    <location>
        <begin position="254"/>
        <end position="387"/>
    </location>
</feature>
<dbReference type="GO" id="GO:0016020">
    <property type="term" value="C:membrane"/>
    <property type="evidence" value="ECO:0007669"/>
    <property type="project" value="UniProtKB-SubCell"/>
</dbReference>
<proteinExistence type="predicted"/>
<dbReference type="GO" id="GO:0016874">
    <property type="term" value="F:ligase activity"/>
    <property type="evidence" value="ECO:0007669"/>
    <property type="project" value="UniProtKB-KW"/>
</dbReference>
<dbReference type="PANTHER" id="PTHR37422">
    <property type="entry name" value="TEICHURONIC ACID BIOSYNTHESIS PROTEIN TUAE"/>
    <property type="match status" value="1"/>
</dbReference>
<evidence type="ECO:0000313" key="7">
    <source>
        <dbReference type="EMBL" id="NJB68373.1"/>
    </source>
</evidence>
<feature type="transmembrane region" description="Helical" evidence="5">
    <location>
        <begin position="222"/>
        <end position="240"/>
    </location>
</feature>
<keyword evidence="2 5" id="KW-0812">Transmembrane</keyword>
<dbReference type="InterPro" id="IPR007016">
    <property type="entry name" value="O-antigen_ligase-rel_domated"/>
</dbReference>
<reference evidence="7 8" key="1">
    <citation type="submission" date="2020-03" db="EMBL/GenBank/DDBJ databases">
        <title>Genomic Encyclopedia of Type Strains, Phase IV (KMG-IV): sequencing the most valuable type-strain genomes for metagenomic binning, comparative biology and taxonomic classification.</title>
        <authorList>
            <person name="Goeker M."/>
        </authorList>
    </citation>
    <scope>NUCLEOTIDE SEQUENCE [LARGE SCALE GENOMIC DNA]</scope>
    <source>
        <strain evidence="7 8">DSM 24233</strain>
    </source>
</reference>
<keyword evidence="7" id="KW-0436">Ligase</keyword>
<accession>A0A846QPX1</accession>
<evidence type="ECO:0000256" key="4">
    <source>
        <dbReference type="ARBA" id="ARBA00023136"/>
    </source>
</evidence>
<feature type="transmembrane region" description="Helical" evidence="5">
    <location>
        <begin position="411"/>
        <end position="435"/>
    </location>
</feature>
<protein>
    <submittedName>
        <fullName evidence="7">O-antigen ligase</fullName>
    </submittedName>
</protein>